<dbReference type="Pfam" id="PF07686">
    <property type="entry name" value="V-set"/>
    <property type="match status" value="1"/>
</dbReference>
<dbReference type="CDD" id="cd05713">
    <property type="entry name" value="IgV_MOG_like"/>
    <property type="match status" value="1"/>
</dbReference>
<feature type="transmembrane region" description="Helical" evidence="8">
    <location>
        <begin position="200"/>
        <end position="227"/>
    </location>
</feature>
<dbReference type="SMART" id="SM00406">
    <property type="entry name" value="IGv"/>
    <property type="match status" value="1"/>
</dbReference>
<keyword evidence="11" id="KW-1185">Reference proteome</keyword>
<feature type="region of interest" description="Disordered" evidence="7">
    <location>
        <begin position="19"/>
        <end position="44"/>
    </location>
</feature>
<dbReference type="GeneID" id="116420734"/>
<comment type="subcellular location">
    <subcellularLocation>
        <location evidence="1">Membrane</location>
    </subcellularLocation>
</comment>
<reference evidence="10" key="2">
    <citation type="submission" date="2025-08" db="UniProtKB">
        <authorList>
            <consortium name="Ensembl"/>
        </authorList>
    </citation>
    <scope>IDENTIFICATION</scope>
</reference>
<keyword evidence="5" id="KW-1015">Disulfide bond</keyword>
<evidence type="ECO:0000256" key="7">
    <source>
        <dbReference type="SAM" id="MobiDB-lite"/>
    </source>
</evidence>
<dbReference type="GO" id="GO:0009897">
    <property type="term" value="C:external side of plasma membrane"/>
    <property type="evidence" value="ECO:0007669"/>
    <property type="project" value="TreeGrafter"/>
</dbReference>
<feature type="domain" description="Ig-like" evidence="9">
    <location>
        <begin position="70"/>
        <end position="184"/>
    </location>
</feature>
<evidence type="ECO:0000313" key="10">
    <source>
        <dbReference type="Ensembl" id="ENSSHAP00000034523.1"/>
    </source>
</evidence>
<dbReference type="SMART" id="SM00409">
    <property type="entry name" value="IG"/>
    <property type="match status" value="1"/>
</dbReference>
<feature type="compositionally biased region" description="Polar residues" evidence="7">
    <location>
        <begin position="27"/>
        <end position="38"/>
    </location>
</feature>
<protein>
    <recommendedName>
        <fullName evidence="9">Ig-like domain-containing protein</fullName>
    </recommendedName>
</protein>
<evidence type="ECO:0000256" key="5">
    <source>
        <dbReference type="ARBA" id="ARBA00023157"/>
    </source>
</evidence>
<dbReference type="GO" id="GO:0001817">
    <property type="term" value="P:regulation of cytokine production"/>
    <property type="evidence" value="ECO:0007669"/>
    <property type="project" value="TreeGrafter"/>
</dbReference>
<dbReference type="Ensembl" id="ENSSHAT00000051015.1">
    <property type="protein sequence ID" value="ENSSHAP00000034523.1"/>
    <property type="gene ID" value="ENSSHAG00000006832.2"/>
</dbReference>
<dbReference type="GO" id="GO:0005102">
    <property type="term" value="F:signaling receptor binding"/>
    <property type="evidence" value="ECO:0007669"/>
    <property type="project" value="TreeGrafter"/>
</dbReference>
<dbReference type="InterPro" id="IPR050504">
    <property type="entry name" value="IgSF_BTN/MOG"/>
</dbReference>
<dbReference type="Gene3D" id="2.60.40.10">
    <property type="entry name" value="Immunoglobulins"/>
    <property type="match status" value="1"/>
</dbReference>
<dbReference type="SUPFAM" id="SSF48726">
    <property type="entry name" value="Immunoglobulin"/>
    <property type="match status" value="1"/>
</dbReference>
<evidence type="ECO:0000256" key="4">
    <source>
        <dbReference type="ARBA" id="ARBA00023136"/>
    </source>
</evidence>
<dbReference type="AlphaFoldDB" id="A0A7N4V2S8"/>
<dbReference type="InterPro" id="IPR003599">
    <property type="entry name" value="Ig_sub"/>
</dbReference>
<dbReference type="GO" id="GO:0050852">
    <property type="term" value="P:T cell receptor signaling pathway"/>
    <property type="evidence" value="ECO:0007669"/>
    <property type="project" value="TreeGrafter"/>
</dbReference>
<reference evidence="10" key="3">
    <citation type="submission" date="2025-09" db="UniProtKB">
        <authorList>
            <consortium name="Ensembl"/>
        </authorList>
    </citation>
    <scope>IDENTIFICATION</scope>
</reference>
<evidence type="ECO:0000256" key="8">
    <source>
        <dbReference type="SAM" id="Phobius"/>
    </source>
</evidence>
<feature type="transmembrane region" description="Helical" evidence="8">
    <location>
        <begin position="233"/>
        <end position="257"/>
    </location>
</feature>
<dbReference type="RefSeq" id="XP_031803298.1">
    <property type="nucleotide sequence ID" value="XM_031947438.1"/>
</dbReference>
<dbReference type="FunFam" id="2.60.40.10:FF:000183">
    <property type="entry name" value="Myelin-oligodendrocyte glycoprotein"/>
    <property type="match status" value="1"/>
</dbReference>
<gene>
    <name evidence="10" type="primary">LOC116420734</name>
</gene>
<evidence type="ECO:0000256" key="6">
    <source>
        <dbReference type="ARBA" id="ARBA00023319"/>
    </source>
</evidence>
<evidence type="ECO:0000256" key="2">
    <source>
        <dbReference type="ARBA" id="ARBA00022692"/>
    </source>
</evidence>
<dbReference type="PANTHER" id="PTHR24100">
    <property type="entry name" value="BUTYROPHILIN"/>
    <property type="match status" value="1"/>
</dbReference>
<dbReference type="Proteomes" id="UP000007648">
    <property type="component" value="Unassembled WGS sequence"/>
</dbReference>
<organism evidence="10 11">
    <name type="scientific">Sarcophilus harrisii</name>
    <name type="common">Tasmanian devil</name>
    <name type="synonym">Sarcophilus laniarius</name>
    <dbReference type="NCBI Taxonomy" id="9305"/>
    <lineage>
        <taxon>Eukaryota</taxon>
        <taxon>Metazoa</taxon>
        <taxon>Chordata</taxon>
        <taxon>Craniata</taxon>
        <taxon>Vertebrata</taxon>
        <taxon>Euteleostomi</taxon>
        <taxon>Mammalia</taxon>
        <taxon>Metatheria</taxon>
        <taxon>Dasyuromorphia</taxon>
        <taxon>Dasyuridae</taxon>
        <taxon>Sarcophilus</taxon>
    </lineage>
</organism>
<dbReference type="PROSITE" id="PS50835">
    <property type="entry name" value="IG_LIKE"/>
    <property type="match status" value="1"/>
</dbReference>
<keyword evidence="6" id="KW-0393">Immunoglobulin domain</keyword>
<name>A0A7N4V2S8_SARHA</name>
<feature type="transmembrane region" description="Helical" evidence="8">
    <location>
        <begin position="278"/>
        <end position="301"/>
    </location>
</feature>
<evidence type="ECO:0000259" key="9">
    <source>
        <dbReference type="PROSITE" id="PS50835"/>
    </source>
</evidence>
<evidence type="ECO:0000256" key="3">
    <source>
        <dbReference type="ARBA" id="ARBA00022989"/>
    </source>
</evidence>
<proteinExistence type="predicted"/>
<keyword evidence="3 8" id="KW-1133">Transmembrane helix</keyword>
<dbReference type="KEGG" id="shr:116420734"/>
<dbReference type="InterPro" id="IPR007110">
    <property type="entry name" value="Ig-like_dom"/>
</dbReference>
<dbReference type="PANTHER" id="PTHR24100:SF139">
    <property type="entry name" value="BUTYROPHILIN SUBFAMILY 2 MEMBER A2"/>
    <property type="match status" value="1"/>
</dbReference>
<dbReference type="GeneTree" id="ENSGT00940000153527"/>
<dbReference type="InterPro" id="IPR013106">
    <property type="entry name" value="Ig_V-set"/>
</dbReference>
<keyword evidence="4 8" id="KW-0472">Membrane</keyword>
<dbReference type="InParanoid" id="A0A7N4V2S8"/>
<dbReference type="OrthoDB" id="9450829at2759"/>
<sequence>MTGSQNRWHLGEIFLQSEDNQQRDTKSATSDTQHSPSPQLRLGGTMEIPNLSGSFLSNFVIAFILLLKKPILTSGQFSVIGPAEPIQASLGEEVELPCYLSPPQSAQHMEVVWLQSTRVVHLYQGGDDHFGDQAPNYQGRTELVRDDITNGNVTLKIRNVKFLDAGKYNCLFEDGFHQEEANVELKVLGKETQIPPLPPTYFLILIVLCVVMYLIFVICMLLFQVYFYRLRPWIGAINGILIQLTTFEIEMCLFYLWSRHRCRGFFFDETSFWKEWKFALASFLLIITKNIPFTLQIKYYYQQKCHHSTKSDSRDDNKGTRWKFGEHCCIKIWITQNGRPSNGK</sequence>
<accession>A0A7N4V2S8</accession>
<reference evidence="10 11" key="1">
    <citation type="journal article" date="2011" name="Proc. Natl. Acad. Sci. U.S.A.">
        <title>Genetic diversity and population structure of the endangered marsupial Sarcophilus harrisii (Tasmanian devil).</title>
        <authorList>
            <person name="Miller W."/>
            <person name="Hayes V.M."/>
            <person name="Ratan A."/>
            <person name="Petersen D.C."/>
            <person name="Wittekindt N.E."/>
            <person name="Miller J."/>
            <person name="Walenz B."/>
            <person name="Knight J."/>
            <person name="Qi J."/>
            <person name="Zhao F."/>
            <person name="Wang Q."/>
            <person name="Bedoya-Reina O.C."/>
            <person name="Katiyar N."/>
            <person name="Tomsho L.P."/>
            <person name="Kasson L.M."/>
            <person name="Hardie R.A."/>
            <person name="Woodbridge P."/>
            <person name="Tindall E.A."/>
            <person name="Bertelsen M.F."/>
            <person name="Dixon D."/>
            <person name="Pyecroft S."/>
            <person name="Helgen K.M."/>
            <person name="Lesk A.M."/>
            <person name="Pringle T.H."/>
            <person name="Patterson N."/>
            <person name="Zhang Y."/>
            <person name="Kreiss A."/>
            <person name="Woods G.M."/>
            <person name="Jones M.E."/>
            <person name="Schuster S.C."/>
        </authorList>
    </citation>
    <scope>NUCLEOTIDE SEQUENCE [LARGE SCALE GENOMIC DNA]</scope>
</reference>
<evidence type="ECO:0000256" key="1">
    <source>
        <dbReference type="ARBA" id="ARBA00004370"/>
    </source>
</evidence>
<dbReference type="InterPro" id="IPR036179">
    <property type="entry name" value="Ig-like_dom_sf"/>
</dbReference>
<dbReference type="InterPro" id="IPR013783">
    <property type="entry name" value="Ig-like_fold"/>
</dbReference>
<keyword evidence="2 8" id="KW-0812">Transmembrane</keyword>
<evidence type="ECO:0000313" key="11">
    <source>
        <dbReference type="Proteomes" id="UP000007648"/>
    </source>
</evidence>